<gene>
    <name evidence="6" type="ORF">KHX13_09175</name>
</gene>
<evidence type="ECO:0000256" key="4">
    <source>
        <dbReference type="SAM" id="MobiDB-lite"/>
    </source>
</evidence>
<dbReference type="SUPFAM" id="SSF53098">
    <property type="entry name" value="Ribonuclease H-like"/>
    <property type="match status" value="1"/>
</dbReference>
<protein>
    <submittedName>
        <fullName evidence="6">3'-5' exonuclease</fullName>
    </submittedName>
</protein>
<organism evidence="6 7">
    <name type="scientific">Acidaminococcus intestini</name>
    <dbReference type="NCBI Taxonomy" id="187327"/>
    <lineage>
        <taxon>Bacteria</taxon>
        <taxon>Bacillati</taxon>
        <taxon>Bacillota</taxon>
        <taxon>Negativicutes</taxon>
        <taxon>Acidaminococcales</taxon>
        <taxon>Acidaminococcaceae</taxon>
        <taxon>Acidaminococcus</taxon>
    </lineage>
</organism>
<comment type="caution">
    <text evidence="6">The sequence shown here is derived from an EMBL/GenBank/DDBJ whole genome shotgun (WGS) entry which is preliminary data.</text>
</comment>
<reference evidence="6" key="1">
    <citation type="submission" date="2021-02" db="EMBL/GenBank/DDBJ databases">
        <title>Infant gut strain persistence is associated with maternal origin, phylogeny, and functional potential including surface adhesion and iron acquisition.</title>
        <authorList>
            <person name="Lou Y.C."/>
        </authorList>
    </citation>
    <scope>NUCLEOTIDE SEQUENCE</scope>
    <source>
        <strain evidence="6">L3_106_000M1_dasL3_106_000M1_concoct_15</strain>
    </source>
</reference>
<dbReference type="Proteomes" id="UP000754226">
    <property type="component" value="Unassembled WGS sequence"/>
</dbReference>
<evidence type="ECO:0000259" key="5">
    <source>
        <dbReference type="SMART" id="SM00479"/>
    </source>
</evidence>
<dbReference type="GO" id="GO:0003676">
    <property type="term" value="F:nucleic acid binding"/>
    <property type="evidence" value="ECO:0007669"/>
    <property type="project" value="InterPro"/>
</dbReference>
<dbReference type="PANTHER" id="PTHR30231">
    <property type="entry name" value="DNA POLYMERASE III SUBUNIT EPSILON"/>
    <property type="match status" value="1"/>
</dbReference>
<keyword evidence="2" id="KW-0378">Hydrolase</keyword>
<evidence type="ECO:0000256" key="2">
    <source>
        <dbReference type="ARBA" id="ARBA00022801"/>
    </source>
</evidence>
<evidence type="ECO:0000256" key="3">
    <source>
        <dbReference type="ARBA" id="ARBA00022839"/>
    </source>
</evidence>
<dbReference type="Gene3D" id="3.30.420.10">
    <property type="entry name" value="Ribonuclease H-like superfamily/Ribonuclease H"/>
    <property type="match status" value="1"/>
</dbReference>
<dbReference type="SMART" id="SM00479">
    <property type="entry name" value="EXOIII"/>
    <property type="match status" value="1"/>
</dbReference>
<dbReference type="InterPro" id="IPR012337">
    <property type="entry name" value="RNaseH-like_sf"/>
</dbReference>
<dbReference type="InterPro" id="IPR036397">
    <property type="entry name" value="RNaseH_sf"/>
</dbReference>
<dbReference type="CDD" id="cd06127">
    <property type="entry name" value="DEDDh"/>
    <property type="match status" value="1"/>
</dbReference>
<accession>A0A943I5C1</accession>
<evidence type="ECO:0000313" key="6">
    <source>
        <dbReference type="EMBL" id="MBS5520461.1"/>
    </source>
</evidence>
<dbReference type="PANTHER" id="PTHR30231:SF4">
    <property type="entry name" value="PROTEIN NEN2"/>
    <property type="match status" value="1"/>
</dbReference>
<dbReference type="GO" id="GO:0008408">
    <property type="term" value="F:3'-5' exonuclease activity"/>
    <property type="evidence" value="ECO:0007669"/>
    <property type="project" value="TreeGrafter"/>
</dbReference>
<name>A0A943I5C1_9FIRM</name>
<feature type="compositionally biased region" description="Basic and acidic residues" evidence="4">
    <location>
        <begin position="1"/>
        <end position="13"/>
    </location>
</feature>
<sequence>MEERTRGPRRDTRTCNPMTPQERRSMLYKRWRKKEQERVDAKELRDPETCDMVVFDLEMAGYAEDDIIEIAAIKVDFLGRQTAVFRELIRPRTKISKRVTEMTGITRDMVKDKPRLPEVLTRFFAFVEDSVVMGHDIGYNDIMAINLACRRYGMKAFRPPFLDTSRLILRHLSREAVGGKTGLAALLAHFNIPIHRHHEALADCEATLLLYEAVAKEIRKQKSHP</sequence>
<feature type="region of interest" description="Disordered" evidence="4">
    <location>
        <begin position="1"/>
        <end position="20"/>
    </location>
</feature>
<keyword evidence="3 6" id="KW-0269">Exonuclease</keyword>
<dbReference type="AlphaFoldDB" id="A0A943I5C1"/>
<dbReference type="FunFam" id="3.30.420.10:FF:000045">
    <property type="entry name" value="3'-5' exonuclease DinG"/>
    <property type="match status" value="1"/>
</dbReference>
<proteinExistence type="predicted"/>
<feature type="domain" description="Exonuclease" evidence="5">
    <location>
        <begin position="51"/>
        <end position="220"/>
    </location>
</feature>
<dbReference type="Pfam" id="PF00929">
    <property type="entry name" value="RNase_T"/>
    <property type="match status" value="1"/>
</dbReference>
<keyword evidence="1" id="KW-0540">Nuclease</keyword>
<dbReference type="InterPro" id="IPR013520">
    <property type="entry name" value="Ribonucl_H"/>
</dbReference>
<evidence type="ECO:0000313" key="7">
    <source>
        <dbReference type="Proteomes" id="UP000754226"/>
    </source>
</evidence>
<dbReference type="EMBL" id="JAGZCZ010000013">
    <property type="protein sequence ID" value="MBS5520461.1"/>
    <property type="molecule type" value="Genomic_DNA"/>
</dbReference>
<evidence type="ECO:0000256" key="1">
    <source>
        <dbReference type="ARBA" id="ARBA00022722"/>
    </source>
</evidence>